<dbReference type="EMBL" id="CP007174">
    <property type="protein sequence ID" value="AIF85377.1"/>
    <property type="molecule type" value="Genomic_DNA"/>
</dbReference>
<accession>A0A075MXP0</accession>
<evidence type="ECO:0000256" key="1">
    <source>
        <dbReference type="ARBA" id="ARBA00023172"/>
    </source>
</evidence>
<dbReference type="InterPro" id="IPR050090">
    <property type="entry name" value="Tyrosine_recombinase_XerCD"/>
</dbReference>
<dbReference type="Proteomes" id="UP000028194">
    <property type="component" value="Chromosome"/>
</dbReference>
<dbReference type="SUPFAM" id="SSF56349">
    <property type="entry name" value="DNA breaking-rejoining enzymes"/>
    <property type="match status" value="1"/>
</dbReference>
<dbReference type="GO" id="GO:0003677">
    <property type="term" value="F:DNA binding"/>
    <property type="evidence" value="ECO:0007669"/>
    <property type="project" value="InterPro"/>
</dbReference>
<dbReference type="AlphaFoldDB" id="A0A075MXP0"/>
<protein>
    <submittedName>
        <fullName evidence="3">Site-specific recombinase XerD</fullName>
    </submittedName>
</protein>
<dbReference type="InterPro" id="IPR002104">
    <property type="entry name" value="Integrase_catalytic"/>
</dbReference>
<organism evidence="3 4">
    <name type="scientific">Candidatus Nitrososphaera evergladensis SR1</name>
    <dbReference type="NCBI Taxonomy" id="1459636"/>
    <lineage>
        <taxon>Archaea</taxon>
        <taxon>Nitrososphaerota</taxon>
        <taxon>Nitrososphaeria</taxon>
        <taxon>Nitrososphaerales</taxon>
        <taxon>Nitrososphaeraceae</taxon>
        <taxon>Nitrososphaera</taxon>
    </lineage>
</organism>
<dbReference type="PROSITE" id="PS51898">
    <property type="entry name" value="TYR_RECOMBINASE"/>
    <property type="match status" value="1"/>
</dbReference>
<feature type="domain" description="Tyr recombinase" evidence="2">
    <location>
        <begin position="182"/>
        <end position="363"/>
    </location>
</feature>
<dbReference type="InterPro" id="IPR013762">
    <property type="entry name" value="Integrase-like_cat_sf"/>
</dbReference>
<name>A0A075MXP0_9ARCH</name>
<evidence type="ECO:0000313" key="4">
    <source>
        <dbReference type="Proteomes" id="UP000028194"/>
    </source>
</evidence>
<dbReference type="PANTHER" id="PTHR30349:SF87">
    <property type="entry name" value="TRANSPOSASE A"/>
    <property type="match status" value="1"/>
</dbReference>
<keyword evidence="4" id="KW-1185">Reference proteome</keyword>
<dbReference type="GO" id="GO:0015074">
    <property type="term" value="P:DNA integration"/>
    <property type="evidence" value="ECO:0007669"/>
    <property type="project" value="InterPro"/>
</dbReference>
<reference evidence="3 4" key="1">
    <citation type="journal article" date="2014" name="PLoS ONE">
        <title>Genome Sequence of Candidatus Nitrososphaera evergladensis from Group I.1b Enriched from Everglades Soil Reveals Novel Genomic Features of the Ammonia-Oxidizing Archaea.</title>
        <authorList>
            <person name="Zhalnina K.V."/>
            <person name="Dias R."/>
            <person name="Leonard M.T."/>
            <person name="Dorr de Quadros P."/>
            <person name="Camargo F.A."/>
            <person name="Drew J.C."/>
            <person name="Farmerie W.G."/>
            <person name="Daroub S.H."/>
            <person name="Triplett E.W."/>
        </authorList>
    </citation>
    <scope>NUCLEOTIDE SEQUENCE [LARGE SCALE GENOMIC DNA]</scope>
    <source>
        <strain evidence="3 4">SR1</strain>
    </source>
</reference>
<proteinExistence type="predicted"/>
<dbReference type="PANTHER" id="PTHR30349">
    <property type="entry name" value="PHAGE INTEGRASE-RELATED"/>
    <property type="match status" value="1"/>
</dbReference>
<dbReference type="Pfam" id="PF00589">
    <property type="entry name" value="Phage_integrase"/>
    <property type="match status" value="1"/>
</dbReference>
<dbReference type="eggNOG" id="arCOG01242">
    <property type="taxonomic scope" value="Archaea"/>
</dbReference>
<evidence type="ECO:0000259" key="2">
    <source>
        <dbReference type="PROSITE" id="PS51898"/>
    </source>
</evidence>
<dbReference type="GO" id="GO:0006310">
    <property type="term" value="P:DNA recombination"/>
    <property type="evidence" value="ECO:0007669"/>
    <property type="project" value="UniProtKB-KW"/>
</dbReference>
<gene>
    <name evidence="3" type="ORF">NTE_03349</name>
</gene>
<sequence length="462" mass="52861">MLTPGLKKPREAYESQTFLEKADETRTSGRFKATRRSGGVIDSDAIYNYTGKLKAIQRQFKGKEAKLVSDFLNALSDHGLSKGRITYYACRLPKIMKWFRKRRIALKDATKEDCKQCLRDVNSSGDYGGETKSAYAKTLKRLIHFAKTSEIGEKKEGQDYVQEVAWIRPTAYLKQGEKQEIKPSDILTYQELEMLVEAVNKISRYPVRDSAMVICMYEGAFRSGELLRMAIGGVLFKDKVAVISTTGKTGSKTVPLLLSYKPLLEWLQQHPEKDNPDAAVWMGMTRRKVLHYQYLRNLVKDAARQAGIKKKVWNYLLRHTRLTDVARKHPDQILKKYENWKGNTRMVEVYIHLSESDLEDAVLREHGLQQEEKEEKLTLKKCPRCGEGNTIGVKRCVKCGFIIDEQLAMKTVQEEQDVFGSLSKRIERQEEVQDKILEVLGSIARDVEGMKAAEEDDITTST</sequence>
<dbReference type="Gene3D" id="1.10.443.10">
    <property type="entry name" value="Intergrase catalytic core"/>
    <property type="match status" value="1"/>
</dbReference>
<dbReference type="HOGENOM" id="CLU_027562_2_2_2"/>
<dbReference type="InterPro" id="IPR011010">
    <property type="entry name" value="DNA_brk_join_enz"/>
</dbReference>
<evidence type="ECO:0000313" key="3">
    <source>
        <dbReference type="EMBL" id="AIF85377.1"/>
    </source>
</evidence>
<dbReference type="STRING" id="1459636.NTE_03349"/>
<dbReference type="CDD" id="cd00397">
    <property type="entry name" value="DNA_BRE_C"/>
    <property type="match status" value="1"/>
</dbReference>
<dbReference type="KEGG" id="nev:NTE_03349"/>
<keyword evidence="1" id="KW-0233">DNA recombination</keyword>